<dbReference type="InterPro" id="IPR038501">
    <property type="entry name" value="Spore_GerAC_C_sf"/>
</dbReference>
<evidence type="ECO:0000256" key="2">
    <source>
        <dbReference type="ARBA" id="ARBA00007886"/>
    </source>
</evidence>
<accession>A0ABU6KEI7</accession>
<evidence type="ECO:0000259" key="9">
    <source>
        <dbReference type="Pfam" id="PF25198"/>
    </source>
</evidence>
<proteinExistence type="inferred from homology"/>
<dbReference type="InterPro" id="IPR046953">
    <property type="entry name" value="Spore_GerAC-like_C"/>
</dbReference>
<dbReference type="Pfam" id="PF05504">
    <property type="entry name" value="Spore_GerAC"/>
    <property type="match status" value="1"/>
</dbReference>
<comment type="subcellular location">
    <subcellularLocation>
        <location evidence="1">Membrane</location>
        <topology evidence="1">Lipid-anchor</topology>
    </subcellularLocation>
</comment>
<dbReference type="InterPro" id="IPR057336">
    <property type="entry name" value="GerAC_N"/>
</dbReference>
<dbReference type="PANTHER" id="PTHR35789:SF1">
    <property type="entry name" value="SPORE GERMINATION PROTEIN B3"/>
    <property type="match status" value="1"/>
</dbReference>
<evidence type="ECO:0000256" key="3">
    <source>
        <dbReference type="ARBA" id="ARBA00022544"/>
    </source>
</evidence>
<evidence type="ECO:0000259" key="8">
    <source>
        <dbReference type="Pfam" id="PF05504"/>
    </source>
</evidence>
<dbReference type="RefSeq" id="WP_327607313.1">
    <property type="nucleotide sequence ID" value="NZ_JARZFX010000003.1"/>
</dbReference>
<evidence type="ECO:0000313" key="10">
    <source>
        <dbReference type="EMBL" id="MEC5423747.1"/>
    </source>
</evidence>
<dbReference type="Gene3D" id="3.30.300.210">
    <property type="entry name" value="Nutrient germinant receptor protein C, domain 3"/>
    <property type="match status" value="1"/>
</dbReference>
<feature type="domain" description="Spore germination GerAC-like C-terminal" evidence="8">
    <location>
        <begin position="202"/>
        <end position="378"/>
    </location>
</feature>
<keyword evidence="5" id="KW-0472">Membrane</keyword>
<keyword evidence="11" id="KW-1185">Reference proteome</keyword>
<keyword evidence="7" id="KW-0449">Lipoprotein</keyword>
<protein>
    <submittedName>
        <fullName evidence="10">Ger(X)C family spore germination protein</fullName>
    </submittedName>
</protein>
<keyword evidence="6" id="KW-0564">Palmitate</keyword>
<evidence type="ECO:0000313" key="11">
    <source>
        <dbReference type="Proteomes" id="UP001335737"/>
    </source>
</evidence>
<dbReference type="NCBIfam" id="TIGR02887">
    <property type="entry name" value="spore_ger_x_C"/>
    <property type="match status" value="1"/>
</dbReference>
<evidence type="ECO:0000256" key="6">
    <source>
        <dbReference type="ARBA" id="ARBA00023139"/>
    </source>
</evidence>
<evidence type="ECO:0000256" key="7">
    <source>
        <dbReference type="ARBA" id="ARBA00023288"/>
    </source>
</evidence>
<evidence type="ECO:0000256" key="1">
    <source>
        <dbReference type="ARBA" id="ARBA00004635"/>
    </source>
</evidence>
<dbReference type="Pfam" id="PF25198">
    <property type="entry name" value="Spore_GerAC_N"/>
    <property type="match status" value="1"/>
</dbReference>
<dbReference type="Proteomes" id="UP001335737">
    <property type="component" value="Unassembled WGS sequence"/>
</dbReference>
<comment type="caution">
    <text evidence="10">The sequence shown here is derived from an EMBL/GenBank/DDBJ whole genome shotgun (WGS) entry which is preliminary data.</text>
</comment>
<gene>
    <name evidence="10" type="ORF">QGM71_09600</name>
</gene>
<dbReference type="PANTHER" id="PTHR35789">
    <property type="entry name" value="SPORE GERMINATION PROTEIN B3"/>
    <property type="match status" value="1"/>
</dbReference>
<dbReference type="EMBL" id="JARZFX010000003">
    <property type="protein sequence ID" value="MEC5423747.1"/>
    <property type="molecule type" value="Genomic_DNA"/>
</dbReference>
<sequence>MLNSRFIYILIILLVLLTACVPTRELERLGIINTYGIDISNSQDGQIESTLIVFQFDAQAENVTKTLSGLGYTVKGARENANTKSSYILSPGQVRLMLYGKEAAEEGIFNYVSPLVRDARVPATMLLAVTNTTAKEVLTLGQENTSINVGQYLHDLIEQEYSEDLIPRVTLHDFTHKLAAVGEDPILPVINLVEDIPQLTSIGIFKDDKYVEEISIPDALWLNLFHKRVQSAPLELRLTREPFKEYIQSQNGPQSDKEDIHIVIDISGSSHTKITHTDELRYKTDINLEIDLREFSEELMIEDEQVADVLEKEVERAIKANYETLLEKLQEINSDPFGFGQIYRAKNRNSPLTQDKWREKFPDISVEFNVNVKLKNYGTVK</sequence>
<keyword evidence="3" id="KW-0309">Germination</keyword>
<comment type="similarity">
    <text evidence="2">Belongs to the GerABKC lipoprotein family.</text>
</comment>
<dbReference type="PROSITE" id="PS51257">
    <property type="entry name" value="PROKAR_LIPOPROTEIN"/>
    <property type="match status" value="1"/>
</dbReference>
<name>A0ABU6KEI7_9BACI</name>
<dbReference type="InterPro" id="IPR008844">
    <property type="entry name" value="Spore_GerAC-like"/>
</dbReference>
<evidence type="ECO:0000256" key="5">
    <source>
        <dbReference type="ARBA" id="ARBA00023136"/>
    </source>
</evidence>
<evidence type="ECO:0000256" key="4">
    <source>
        <dbReference type="ARBA" id="ARBA00022729"/>
    </source>
</evidence>
<reference evidence="10 11" key="1">
    <citation type="journal article" date="2024" name="Int. J. Syst. Evol. Microbiol.">
        <title>Virgibacillus tibetensis sp. nov., isolated from salt lake on the Tibetan Plateau of China.</title>
        <authorList>
            <person name="Phurbu D."/>
            <person name="Liu Z.-X."/>
            <person name="Wang R."/>
            <person name="Zheng Y.-Y."/>
            <person name="Liu H.-C."/>
            <person name="Zhou Y.-G."/>
            <person name="Yu Y.-J."/>
            <person name="Li A.-H."/>
        </authorList>
    </citation>
    <scope>NUCLEOTIDE SEQUENCE [LARGE SCALE GENOMIC DNA]</scope>
    <source>
        <strain evidence="10 11">C22-A2</strain>
    </source>
</reference>
<organism evidence="10 11">
    <name type="scientific">Virgibacillus tibetensis</name>
    <dbReference type="NCBI Taxonomy" id="3042313"/>
    <lineage>
        <taxon>Bacteria</taxon>
        <taxon>Bacillati</taxon>
        <taxon>Bacillota</taxon>
        <taxon>Bacilli</taxon>
        <taxon>Bacillales</taxon>
        <taxon>Bacillaceae</taxon>
        <taxon>Virgibacillus</taxon>
    </lineage>
</organism>
<keyword evidence="4" id="KW-0732">Signal</keyword>
<feature type="domain" description="Spore germination protein N-terminal" evidence="9">
    <location>
        <begin position="24"/>
        <end position="191"/>
    </location>
</feature>